<evidence type="ECO:0008006" key="3">
    <source>
        <dbReference type="Google" id="ProtNLM"/>
    </source>
</evidence>
<dbReference type="EMBL" id="JARAKH010000068">
    <property type="protein sequence ID" value="KAK8375139.1"/>
    <property type="molecule type" value="Genomic_DNA"/>
</dbReference>
<dbReference type="AlphaFoldDB" id="A0AAW0SIA8"/>
<evidence type="ECO:0000313" key="2">
    <source>
        <dbReference type="Proteomes" id="UP001487740"/>
    </source>
</evidence>
<evidence type="ECO:0000313" key="1">
    <source>
        <dbReference type="EMBL" id="KAK8375139.1"/>
    </source>
</evidence>
<gene>
    <name evidence="1" type="ORF">O3P69_015650</name>
</gene>
<sequence length="330" mass="36058">MSSLRPGSPTERRDIRRVVSEGSPVFEGGSKSTSLNSRPPSGVFCAFSWLCSGSLCWFAALCHLGGLTSAVGSGTPRLLLFLPGLDFLRATIASRSRYRCAVFVVFRWFCSLPSCELGGGGEITVNEGCLLRVCDLKSAFDVANRDVILDQLVDFGVTGNLLGWVREYLRNRTSRVFSRVRAVQFRSSSLALFKATVICPRWSGSVSAPFCMHSGISEGSVLTPHLFSLCEDQLNVMLNTLVLTDHLPFCCAFILCVAGGVNSFPEVRRAAAYSAVRRVGRSTNVMVCTIHSGTRRQWATQLYPHCPLSSCIDTVVREPPIQQDGNLELT</sequence>
<proteinExistence type="predicted"/>
<keyword evidence="2" id="KW-1185">Reference proteome</keyword>
<reference evidence="1 2" key="1">
    <citation type="submission" date="2023-03" db="EMBL/GenBank/DDBJ databases">
        <title>High-quality genome of Scylla paramamosain provides insights in environmental adaptation.</title>
        <authorList>
            <person name="Zhang L."/>
        </authorList>
    </citation>
    <scope>NUCLEOTIDE SEQUENCE [LARGE SCALE GENOMIC DNA]</scope>
    <source>
        <strain evidence="1">LZ_2023a</strain>
        <tissue evidence="1">Muscle</tissue>
    </source>
</reference>
<organism evidence="1 2">
    <name type="scientific">Scylla paramamosain</name>
    <name type="common">Mud crab</name>
    <dbReference type="NCBI Taxonomy" id="85552"/>
    <lineage>
        <taxon>Eukaryota</taxon>
        <taxon>Metazoa</taxon>
        <taxon>Ecdysozoa</taxon>
        <taxon>Arthropoda</taxon>
        <taxon>Crustacea</taxon>
        <taxon>Multicrustacea</taxon>
        <taxon>Malacostraca</taxon>
        <taxon>Eumalacostraca</taxon>
        <taxon>Eucarida</taxon>
        <taxon>Decapoda</taxon>
        <taxon>Pleocyemata</taxon>
        <taxon>Brachyura</taxon>
        <taxon>Eubrachyura</taxon>
        <taxon>Portunoidea</taxon>
        <taxon>Portunidae</taxon>
        <taxon>Portuninae</taxon>
        <taxon>Scylla</taxon>
    </lineage>
</organism>
<protein>
    <recommendedName>
        <fullName evidence="3">Reverse transcriptase domain-containing protein</fullName>
    </recommendedName>
</protein>
<accession>A0AAW0SIA8</accession>
<name>A0AAW0SIA8_SCYPA</name>
<dbReference type="Proteomes" id="UP001487740">
    <property type="component" value="Unassembled WGS sequence"/>
</dbReference>
<comment type="caution">
    <text evidence="1">The sequence shown here is derived from an EMBL/GenBank/DDBJ whole genome shotgun (WGS) entry which is preliminary data.</text>
</comment>